<dbReference type="PANTHER" id="PTHR21310">
    <property type="entry name" value="AMINOGLYCOSIDE PHOSPHOTRANSFERASE-RELATED-RELATED"/>
    <property type="match status" value="1"/>
</dbReference>
<gene>
    <name evidence="2" type="ORF">K443DRAFT_678241</name>
</gene>
<dbReference type="InterPro" id="IPR011009">
    <property type="entry name" value="Kinase-like_dom_sf"/>
</dbReference>
<evidence type="ECO:0000313" key="2">
    <source>
        <dbReference type="EMBL" id="KIK01698.1"/>
    </source>
</evidence>
<reference evidence="2 3" key="1">
    <citation type="submission" date="2014-04" db="EMBL/GenBank/DDBJ databases">
        <authorList>
            <consortium name="DOE Joint Genome Institute"/>
            <person name="Kuo A."/>
            <person name="Kohler A."/>
            <person name="Nagy L.G."/>
            <person name="Floudas D."/>
            <person name="Copeland A."/>
            <person name="Barry K.W."/>
            <person name="Cichocki N."/>
            <person name="Veneault-Fourrey C."/>
            <person name="LaButti K."/>
            <person name="Lindquist E.A."/>
            <person name="Lipzen A."/>
            <person name="Lundell T."/>
            <person name="Morin E."/>
            <person name="Murat C."/>
            <person name="Sun H."/>
            <person name="Tunlid A."/>
            <person name="Henrissat B."/>
            <person name="Grigoriev I.V."/>
            <person name="Hibbett D.S."/>
            <person name="Martin F."/>
            <person name="Nordberg H.P."/>
            <person name="Cantor M.N."/>
            <person name="Hua S.X."/>
        </authorList>
    </citation>
    <scope>NUCLEOTIDE SEQUENCE [LARGE SCALE GENOMIC DNA]</scope>
    <source>
        <strain evidence="2 3">LaAM-08-1</strain>
    </source>
</reference>
<dbReference type="InterPro" id="IPR051678">
    <property type="entry name" value="AGP_Transferase"/>
</dbReference>
<dbReference type="SUPFAM" id="SSF56112">
    <property type="entry name" value="Protein kinase-like (PK-like)"/>
    <property type="match status" value="1"/>
</dbReference>
<organism evidence="2 3">
    <name type="scientific">Laccaria amethystina LaAM-08-1</name>
    <dbReference type="NCBI Taxonomy" id="1095629"/>
    <lineage>
        <taxon>Eukaryota</taxon>
        <taxon>Fungi</taxon>
        <taxon>Dikarya</taxon>
        <taxon>Basidiomycota</taxon>
        <taxon>Agaricomycotina</taxon>
        <taxon>Agaricomycetes</taxon>
        <taxon>Agaricomycetidae</taxon>
        <taxon>Agaricales</taxon>
        <taxon>Agaricineae</taxon>
        <taxon>Hydnangiaceae</taxon>
        <taxon>Laccaria</taxon>
    </lineage>
</organism>
<dbReference type="InterPro" id="IPR002575">
    <property type="entry name" value="Aminoglycoside_PTrfase"/>
</dbReference>
<dbReference type="Gene3D" id="3.90.1200.10">
    <property type="match status" value="1"/>
</dbReference>
<dbReference type="STRING" id="1095629.A0A0C9Y0V0"/>
<dbReference type="Proteomes" id="UP000054477">
    <property type="component" value="Unassembled WGS sequence"/>
</dbReference>
<evidence type="ECO:0000259" key="1">
    <source>
        <dbReference type="Pfam" id="PF01636"/>
    </source>
</evidence>
<sequence length="463" mass="52646">MSSCCKRTSNAERLWQAANVDIKAIEIIISSHFGTSPSHHAPMDDGSFARVFLFTLENGMQIIARIILPVRESVKTEAEVAAMELVRGHYRWLLLCYCDAHPRSIVPNIVARTSIPVPKVYLYCSTPKNPVRAEWILMECMPGLCLADGFEQLTYEQKRRTATDLAKIMSSLFNITSAECGSISPCSGDRSNESLCHNSLRYPLFTPLFSPRLTPHLKWQSVIVGPINDLTFLDYPRQVDPQLCGPFNSERNFMEAFAFLGTPPTRPGGKLSCWVFEKTLEVYDVVKKFYSKAQQSEVSPSNHDRFHFAHGDLSDFNILIDPATGAVTGVIDWEMAGFRPAWLAASGGGWFDDDSERFLMSDFQDSRGNHADETPADAALRAHFRLRLATLDAQLFRHHLQGIELRALFYTCCNELDGNTEMWLEKYRDQEWVVGRRGDFPFDLFEWIHDRLDLEDSLKGRKR</sequence>
<dbReference type="HOGENOM" id="CLU_043056_0_0_1"/>
<name>A0A0C9Y0V0_9AGAR</name>
<dbReference type="PANTHER" id="PTHR21310:SF13">
    <property type="entry name" value="AMINOGLYCOSIDE PHOSPHOTRANSFERASE DOMAIN-CONTAINING PROTEIN"/>
    <property type="match status" value="1"/>
</dbReference>
<dbReference type="Pfam" id="PF01636">
    <property type="entry name" value="APH"/>
    <property type="match status" value="1"/>
</dbReference>
<accession>A0A0C9Y0V0</accession>
<feature type="domain" description="Aminoglycoside phosphotransferase" evidence="1">
    <location>
        <begin position="300"/>
        <end position="341"/>
    </location>
</feature>
<proteinExistence type="predicted"/>
<protein>
    <recommendedName>
        <fullName evidence="1">Aminoglycoside phosphotransferase domain-containing protein</fullName>
    </recommendedName>
</protein>
<evidence type="ECO:0000313" key="3">
    <source>
        <dbReference type="Proteomes" id="UP000054477"/>
    </source>
</evidence>
<dbReference type="OrthoDB" id="10003767at2759"/>
<dbReference type="EMBL" id="KN838603">
    <property type="protein sequence ID" value="KIK01698.1"/>
    <property type="molecule type" value="Genomic_DNA"/>
</dbReference>
<reference evidence="3" key="2">
    <citation type="submission" date="2015-01" db="EMBL/GenBank/DDBJ databases">
        <title>Evolutionary Origins and Diversification of the Mycorrhizal Mutualists.</title>
        <authorList>
            <consortium name="DOE Joint Genome Institute"/>
            <consortium name="Mycorrhizal Genomics Consortium"/>
            <person name="Kohler A."/>
            <person name="Kuo A."/>
            <person name="Nagy L.G."/>
            <person name="Floudas D."/>
            <person name="Copeland A."/>
            <person name="Barry K.W."/>
            <person name="Cichocki N."/>
            <person name="Veneault-Fourrey C."/>
            <person name="LaButti K."/>
            <person name="Lindquist E.A."/>
            <person name="Lipzen A."/>
            <person name="Lundell T."/>
            <person name="Morin E."/>
            <person name="Murat C."/>
            <person name="Riley R."/>
            <person name="Ohm R."/>
            <person name="Sun H."/>
            <person name="Tunlid A."/>
            <person name="Henrissat B."/>
            <person name="Grigoriev I.V."/>
            <person name="Hibbett D.S."/>
            <person name="Martin F."/>
        </authorList>
    </citation>
    <scope>NUCLEOTIDE SEQUENCE [LARGE SCALE GENOMIC DNA]</scope>
    <source>
        <strain evidence="3">LaAM-08-1</strain>
    </source>
</reference>
<keyword evidence="3" id="KW-1185">Reference proteome</keyword>
<dbReference type="AlphaFoldDB" id="A0A0C9Y0V0"/>